<dbReference type="PANTHER" id="PTHR43557:SF2">
    <property type="entry name" value="RIESKE DOMAIN-CONTAINING PROTEIN-RELATED"/>
    <property type="match status" value="1"/>
</dbReference>
<keyword evidence="2" id="KW-0285">Flavoprotein</keyword>
<feature type="domain" description="FAD/NAD(P)-binding" evidence="5">
    <location>
        <begin position="5"/>
        <end position="302"/>
    </location>
</feature>
<dbReference type="RefSeq" id="WP_036750807.1">
    <property type="nucleotide sequence ID" value="NZ_CP035284.1"/>
</dbReference>
<evidence type="ECO:0000256" key="2">
    <source>
        <dbReference type="ARBA" id="ARBA00022630"/>
    </source>
</evidence>
<dbReference type="PRINTS" id="PR00411">
    <property type="entry name" value="PNDRDTASEI"/>
</dbReference>
<dbReference type="Pfam" id="PF14759">
    <property type="entry name" value="Reductase_C"/>
    <property type="match status" value="1"/>
</dbReference>
<evidence type="ECO:0000259" key="5">
    <source>
        <dbReference type="Pfam" id="PF07992"/>
    </source>
</evidence>
<dbReference type="InterPro" id="IPR050446">
    <property type="entry name" value="FAD-oxidoreductase/Apoptosis"/>
</dbReference>
<dbReference type="InterPro" id="IPR028202">
    <property type="entry name" value="Reductase_C"/>
</dbReference>
<dbReference type="GO" id="GO:0016651">
    <property type="term" value="F:oxidoreductase activity, acting on NAD(P)H"/>
    <property type="evidence" value="ECO:0007669"/>
    <property type="project" value="TreeGrafter"/>
</dbReference>
<dbReference type="PANTHER" id="PTHR43557">
    <property type="entry name" value="APOPTOSIS-INDUCING FACTOR 1"/>
    <property type="match status" value="1"/>
</dbReference>
<keyword evidence="3" id="KW-0274">FAD</keyword>
<evidence type="ECO:0000256" key="3">
    <source>
        <dbReference type="ARBA" id="ARBA00022827"/>
    </source>
</evidence>
<dbReference type="InterPro" id="IPR036188">
    <property type="entry name" value="FAD/NAD-bd_sf"/>
</dbReference>
<evidence type="ECO:0000313" key="7">
    <source>
        <dbReference type="EMBL" id="REG46438.1"/>
    </source>
</evidence>
<dbReference type="Gene3D" id="3.50.50.60">
    <property type="entry name" value="FAD/NAD(P)-binding domain"/>
    <property type="match status" value="2"/>
</dbReference>
<dbReference type="InterPro" id="IPR016156">
    <property type="entry name" value="FAD/NAD-linked_Rdtase_dimer_sf"/>
</dbReference>
<evidence type="ECO:0000313" key="8">
    <source>
        <dbReference type="Proteomes" id="UP000256794"/>
    </source>
</evidence>
<organism evidence="7 8">
    <name type="scientific">Paracoccus versutus</name>
    <name type="common">Thiobacillus versutus</name>
    <dbReference type="NCBI Taxonomy" id="34007"/>
    <lineage>
        <taxon>Bacteria</taxon>
        <taxon>Pseudomonadati</taxon>
        <taxon>Pseudomonadota</taxon>
        <taxon>Alphaproteobacteria</taxon>
        <taxon>Rhodobacterales</taxon>
        <taxon>Paracoccaceae</taxon>
        <taxon>Paracoccus</taxon>
    </lineage>
</organism>
<dbReference type="SUPFAM" id="SSF55424">
    <property type="entry name" value="FAD/NAD-linked reductases, dimerisation (C-terminal) domain"/>
    <property type="match status" value="1"/>
</dbReference>
<accession>A0AAQ0KLE7</accession>
<comment type="cofactor">
    <cofactor evidence="1">
        <name>FAD</name>
        <dbReference type="ChEBI" id="CHEBI:57692"/>
    </cofactor>
</comment>
<keyword evidence="7" id="KW-0223">Dioxygenase</keyword>
<comment type="caution">
    <text evidence="7">The sequence shown here is derived from an EMBL/GenBank/DDBJ whole genome shotgun (WGS) entry which is preliminary data.</text>
</comment>
<dbReference type="GO" id="GO:0005737">
    <property type="term" value="C:cytoplasm"/>
    <property type="evidence" value="ECO:0007669"/>
    <property type="project" value="TreeGrafter"/>
</dbReference>
<gene>
    <name evidence="7" type="ORF">ATH84_101555</name>
</gene>
<protein>
    <submittedName>
        <fullName evidence="7">3-phenylpropionate/trans-cinnamate dioxygenase ferredoxin reductase subunit</fullName>
    </submittedName>
</protein>
<evidence type="ECO:0000259" key="6">
    <source>
        <dbReference type="Pfam" id="PF14759"/>
    </source>
</evidence>
<dbReference type="EMBL" id="QUMX01000015">
    <property type="protein sequence ID" value="REG46438.1"/>
    <property type="molecule type" value="Genomic_DNA"/>
</dbReference>
<evidence type="ECO:0000256" key="1">
    <source>
        <dbReference type="ARBA" id="ARBA00001974"/>
    </source>
</evidence>
<dbReference type="Proteomes" id="UP000256794">
    <property type="component" value="Unassembled WGS sequence"/>
</dbReference>
<reference evidence="7 8" key="1">
    <citation type="submission" date="2018-08" db="EMBL/GenBank/DDBJ databases">
        <title>Genomic Encyclopedia of Archaeal and Bacterial Type Strains, Phase II (KMG-II): from individual species to whole genera.</title>
        <authorList>
            <person name="Goeker M."/>
        </authorList>
    </citation>
    <scope>NUCLEOTIDE SEQUENCE [LARGE SCALE GENOMIC DNA]</scope>
    <source>
        <strain evidence="7 8">DSM 582</strain>
    </source>
</reference>
<keyword evidence="8" id="KW-1185">Reference proteome</keyword>
<keyword evidence="4" id="KW-0560">Oxidoreductase</keyword>
<dbReference type="SUPFAM" id="SSF51905">
    <property type="entry name" value="FAD/NAD(P)-binding domain"/>
    <property type="match status" value="2"/>
</dbReference>
<dbReference type="Pfam" id="PF07992">
    <property type="entry name" value="Pyr_redox_2"/>
    <property type="match status" value="1"/>
</dbReference>
<dbReference type="InterPro" id="IPR023753">
    <property type="entry name" value="FAD/NAD-binding_dom"/>
</dbReference>
<name>A0AAQ0KLE7_PARVE</name>
<dbReference type="Gene3D" id="3.30.390.30">
    <property type="match status" value="1"/>
</dbReference>
<dbReference type="GO" id="GO:0051213">
    <property type="term" value="F:dioxygenase activity"/>
    <property type="evidence" value="ECO:0007669"/>
    <property type="project" value="UniProtKB-KW"/>
</dbReference>
<dbReference type="PRINTS" id="PR00368">
    <property type="entry name" value="FADPNR"/>
</dbReference>
<proteinExistence type="predicted"/>
<dbReference type="AlphaFoldDB" id="A0AAQ0KLE7"/>
<feature type="domain" description="Reductase C-terminal" evidence="6">
    <location>
        <begin position="321"/>
        <end position="404"/>
    </location>
</feature>
<sequence length="412" mass="43643">MTDSEIVIVGAGQAGYQLAGALRDAGHRGQLVLIGDEAELPYQRPPLSKAFLSGAIGAEALTFQQPVHFESKGIDLRIGTRAERLDRVGRRLILADGSDIGYDKLVLATGAANRVLPGSEGIDGVHSIRTIADARAIRERLERSRNAVVIGGGFLGLEFAAVAREWGLAVSIVEAGPRLMGRAISQPMAEAFRAHHVALGSQLFLQAKVRRLIAEAGEISAVELEDEILLPADLVVVGIGVEPHVALARDAGIDCDNGIVVDDRLATSDPSIFALGDCAVFPSRFALQPSRLESIQNAMDQARHLAAVLTGKPAAYDAVPWFWSDQGGAKLQIAGLAQGTDREVLRGDVSGMKFSVFCYRGDRLVAVESANRPADHMAARRLLTAGLSPTPEQAADPGFDLKSLFAAAQPAA</sequence>
<evidence type="ECO:0000256" key="4">
    <source>
        <dbReference type="ARBA" id="ARBA00023002"/>
    </source>
</evidence>